<dbReference type="AlphaFoldDB" id="A0A9D9DJL9"/>
<evidence type="ECO:0000313" key="1">
    <source>
        <dbReference type="EMBL" id="MBO8426359.1"/>
    </source>
</evidence>
<organism evidence="1 2">
    <name type="scientific">Candidatus Alloenteromonas pullistercoris</name>
    <dbReference type="NCBI Taxonomy" id="2840785"/>
    <lineage>
        <taxon>Bacteria</taxon>
        <taxon>Bacillati</taxon>
        <taxon>Bacillota</taxon>
        <taxon>Bacillota incertae sedis</taxon>
        <taxon>Candidatus Alloenteromonas</taxon>
    </lineage>
</organism>
<sequence length="118" mass="12628">MQPSLAKAQKAFAGDAIEEAIELLSQAKEVLRGAGVASSSVTSAMSDLRLKLDSIKHPKRYYKGRYLIGVYADSGETLVAAFDNAEQLAVWLDCSPRAARVMIGDGSVGGFRLIKVPI</sequence>
<protein>
    <submittedName>
        <fullName evidence="1">Uncharacterized protein</fullName>
    </submittedName>
</protein>
<reference evidence="1" key="1">
    <citation type="submission" date="2020-10" db="EMBL/GenBank/DDBJ databases">
        <authorList>
            <person name="Gilroy R."/>
        </authorList>
    </citation>
    <scope>NUCLEOTIDE SEQUENCE</scope>
    <source>
        <strain evidence="1">17113</strain>
    </source>
</reference>
<comment type="caution">
    <text evidence="1">The sequence shown here is derived from an EMBL/GenBank/DDBJ whole genome shotgun (WGS) entry which is preliminary data.</text>
</comment>
<reference evidence="1" key="2">
    <citation type="journal article" date="2021" name="PeerJ">
        <title>Extensive microbial diversity within the chicken gut microbiome revealed by metagenomics and culture.</title>
        <authorList>
            <person name="Gilroy R."/>
            <person name="Ravi A."/>
            <person name="Getino M."/>
            <person name="Pursley I."/>
            <person name="Horton D.L."/>
            <person name="Alikhan N.F."/>
            <person name="Baker D."/>
            <person name="Gharbi K."/>
            <person name="Hall N."/>
            <person name="Watson M."/>
            <person name="Adriaenssens E.M."/>
            <person name="Foster-Nyarko E."/>
            <person name="Jarju S."/>
            <person name="Secka A."/>
            <person name="Antonio M."/>
            <person name="Oren A."/>
            <person name="Chaudhuri R.R."/>
            <person name="La Ragione R."/>
            <person name="Hildebrand F."/>
            <person name="Pallen M.J."/>
        </authorList>
    </citation>
    <scope>NUCLEOTIDE SEQUENCE</scope>
    <source>
        <strain evidence="1">17113</strain>
    </source>
</reference>
<proteinExistence type="predicted"/>
<name>A0A9D9DJL9_9FIRM</name>
<dbReference type="EMBL" id="JADINA010000022">
    <property type="protein sequence ID" value="MBO8426359.1"/>
    <property type="molecule type" value="Genomic_DNA"/>
</dbReference>
<accession>A0A9D9DJL9</accession>
<evidence type="ECO:0000313" key="2">
    <source>
        <dbReference type="Proteomes" id="UP000823634"/>
    </source>
</evidence>
<dbReference type="Proteomes" id="UP000823634">
    <property type="component" value="Unassembled WGS sequence"/>
</dbReference>
<gene>
    <name evidence="1" type="ORF">IAC61_03455</name>
</gene>